<dbReference type="Proteomes" id="UP000298030">
    <property type="component" value="Unassembled WGS sequence"/>
</dbReference>
<keyword evidence="3" id="KW-0698">rRNA processing</keyword>
<name>A0A4Y7TTX6_COPMI</name>
<dbReference type="AlphaFoldDB" id="A0A4Y7TTX6"/>
<feature type="compositionally biased region" description="Polar residues" evidence="7">
    <location>
        <begin position="287"/>
        <end position="304"/>
    </location>
</feature>
<feature type="region of interest" description="Disordered" evidence="7">
    <location>
        <begin position="122"/>
        <end position="218"/>
    </location>
</feature>
<keyword evidence="2" id="KW-0690">Ribosome biogenesis</keyword>
<feature type="region of interest" description="Disordered" evidence="7">
    <location>
        <begin position="392"/>
        <end position="471"/>
    </location>
</feature>
<feature type="domain" description="G-patch" evidence="8">
    <location>
        <begin position="25"/>
        <end position="71"/>
    </location>
</feature>
<feature type="compositionally biased region" description="Basic and acidic residues" evidence="7">
    <location>
        <begin position="312"/>
        <end position="321"/>
    </location>
</feature>
<evidence type="ECO:0000256" key="2">
    <source>
        <dbReference type="ARBA" id="ARBA00022517"/>
    </source>
</evidence>
<evidence type="ECO:0000256" key="7">
    <source>
        <dbReference type="SAM" id="MobiDB-lite"/>
    </source>
</evidence>
<dbReference type="PANTHER" id="PTHR23149">
    <property type="entry name" value="G PATCH DOMAIN CONTAINING PROTEIN"/>
    <property type="match status" value="1"/>
</dbReference>
<evidence type="ECO:0000256" key="5">
    <source>
        <dbReference type="ARBA" id="ARBA00038007"/>
    </source>
</evidence>
<feature type="compositionally biased region" description="Basic and acidic residues" evidence="7">
    <location>
        <begin position="422"/>
        <end position="471"/>
    </location>
</feature>
<proteinExistence type="inferred from homology"/>
<comment type="subcellular location">
    <subcellularLocation>
        <location evidence="1">Nucleus</location>
        <location evidence="1">Nucleolus</location>
    </subcellularLocation>
</comment>
<dbReference type="GO" id="GO:0005730">
    <property type="term" value="C:nucleolus"/>
    <property type="evidence" value="ECO:0007669"/>
    <property type="project" value="UniProtKB-SubCell"/>
</dbReference>
<reference evidence="9 10" key="1">
    <citation type="journal article" date="2019" name="Nat. Ecol. Evol.">
        <title>Megaphylogeny resolves global patterns of mushroom evolution.</title>
        <authorList>
            <person name="Varga T."/>
            <person name="Krizsan K."/>
            <person name="Foldi C."/>
            <person name="Dima B."/>
            <person name="Sanchez-Garcia M."/>
            <person name="Sanchez-Ramirez S."/>
            <person name="Szollosi G.J."/>
            <person name="Szarkandi J.G."/>
            <person name="Papp V."/>
            <person name="Albert L."/>
            <person name="Andreopoulos W."/>
            <person name="Angelini C."/>
            <person name="Antonin V."/>
            <person name="Barry K.W."/>
            <person name="Bougher N.L."/>
            <person name="Buchanan P."/>
            <person name="Buyck B."/>
            <person name="Bense V."/>
            <person name="Catcheside P."/>
            <person name="Chovatia M."/>
            <person name="Cooper J."/>
            <person name="Damon W."/>
            <person name="Desjardin D."/>
            <person name="Finy P."/>
            <person name="Geml J."/>
            <person name="Haridas S."/>
            <person name="Hughes K."/>
            <person name="Justo A."/>
            <person name="Karasinski D."/>
            <person name="Kautmanova I."/>
            <person name="Kiss B."/>
            <person name="Kocsube S."/>
            <person name="Kotiranta H."/>
            <person name="LaButti K.M."/>
            <person name="Lechner B.E."/>
            <person name="Liimatainen K."/>
            <person name="Lipzen A."/>
            <person name="Lukacs Z."/>
            <person name="Mihaltcheva S."/>
            <person name="Morgado L.N."/>
            <person name="Niskanen T."/>
            <person name="Noordeloos M.E."/>
            <person name="Ohm R.A."/>
            <person name="Ortiz-Santana B."/>
            <person name="Ovrebo C."/>
            <person name="Racz N."/>
            <person name="Riley R."/>
            <person name="Savchenko A."/>
            <person name="Shiryaev A."/>
            <person name="Soop K."/>
            <person name="Spirin V."/>
            <person name="Szebenyi C."/>
            <person name="Tomsovsky M."/>
            <person name="Tulloss R.E."/>
            <person name="Uehling J."/>
            <person name="Grigoriev I.V."/>
            <person name="Vagvolgyi C."/>
            <person name="Papp T."/>
            <person name="Martin F.M."/>
            <person name="Miettinen O."/>
            <person name="Hibbett D.S."/>
            <person name="Nagy L.G."/>
        </authorList>
    </citation>
    <scope>NUCLEOTIDE SEQUENCE [LARGE SCALE GENOMIC DNA]</scope>
    <source>
        <strain evidence="9 10">FP101781</strain>
    </source>
</reference>
<comment type="similarity">
    <text evidence="5">Belongs to the PINX1 family.</text>
</comment>
<dbReference type="SMART" id="SM00443">
    <property type="entry name" value="G_patch"/>
    <property type="match status" value="1"/>
</dbReference>
<dbReference type="EMBL" id="QPFP01000004">
    <property type="protein sequence ID" value="TEB37431.1"/>
    <property type="molecule type" value="Genomic_DNA"/>
</dbReference>
<dbReference type="GO" id="GO:0003676">
    <property type="term" value="F:nucleic acid binding"/>
    <property type="evidence" value="ECO:0007669"/>
    <property type="project" value="InterPro"/>
</dbReference>
<evidence type="ECO:0000256" key="3">
    <source>
        <dbReference type="ARBA" id="ARBA00022552"/>
    </source>
</evidence>
<feature type="region of interest" description="Disordered" evidence="7">
    <location>
        <begin position="232"/>
        <end position="252"/>
    </location>
</feature>
<evidence type="ECO:0000259" key="8">
    <source>
        <dbReference type="PROSITE" id="PS50174"/>
    </source>
</evidence>
<evidence type="ECO:0000256" key="1">
    <source>
        <dbReference type="ARBA" id="ARBA00004604"/>
    </source>
</evidence>
<feature type="compositionally biased region" description="Basic residues" evidence="7">
    <location>
        <begin position="1"/>
        <end position="10"/>
    </location>
</feature>
<dbReference type="GO" id="GO:0006364">
    <property type="term" value="P:rRNA processing"/>
    <property type="evidence" value="ECO:0007669"/>
    <property type="project" value="UniProtKB-KW"/>
</dbReference>
<comment type="caution">
    <text evidence="9">The sequence shown here is derived from an EMBL/GenBank/DDBJ whole genome shotgun (WGS) entry which is preliminary data.</text>
</comment>
<gene>
    <name evidence="9" type="ORF">FA13DRAFT_1726528</name>
</gene>
<dbReference type="InterPro" id="IPR000467">
    <property type="entry name" value="G_patch_dom"/>
</dbReference>
<feature type="compositionally biased region" description="Low complexity" evidence="7">
    <location>
        <begin position="232"/>
        <end position="251"/>
    </location>
</feature>
<dbReference type="Pfam" id="PF01585">
    <property type="entry name" value="G-patch"/>
    <property type="match status" value="1"/>
</dbReference>
<evidence type="ECO:0000313" key="10">
    <source>
        <dbReference type="Proteomes" id="UP000298030"/>
    </source>
</evidence>
<dbReference type="InterPro" id="IPR050656">
    <property type="entry name" value="PINX1"/>
</dbReference>
<feature type="region of interest" description="Disordered" evidence="7">
    <location>
        <begin position="1"/>
        <end position="20"/>
    </location>
</feature>
<feature type="region of interest" description="Disordered" evidence="7">
    <location>
        <begin position="287"/>
        <end position="330"/>
    </location>
</feature>
<dbReference type="PANTHER" id="PTHR23149:SF31">
    <property type="entry name" value="PROTEIN PXR1"/>
    <property type="match status" value="1"/>
</dbReference>
<evidence type="ECO:0000256" key="4">
    <source>
        <dbReference type="ARBA" id="ARBA00023242"/>
    </source>
</evidence>
<organism evidence="9 10">
    <name type="scientific">Coprinellus micaceus</name>
    <name type="common">Glistening ink-cap mushroom</name>
    <name type="synonym">Coprinus micaceus</name>
    <dbReference type="NCBI Taxonomy" id="71717"/>
    <lineage>
        <taxon>Eukaryota</taxon>
        <taxon>Fungi</taxon>
        <taxon>Dikarya</taxon>
        <taxon>Basidiomycota</taxon>
        <taxon>Agaricomycotina</taxon>
        <taxon>Agaricomycetes</taxon>
        <taxon>Agaricomycetidae</taxon>
        <taxon>Agaricales</taxon>
        <taxon>Agaricineae</taxon>
        <taxon>Psathyrellaceae</taxon>
        <taxon>Coprinellus</taxon>
    </lineage>
</organism>
<keyword evidence="10" id="KW-1185">Reference proteome</keyword>
<evidence type="ECO:0000313" key="9">
    <source>
        <dbReference type="EMBL" id="TEB37431.1"/>
    </source>
</evidence>
<dbReference type="PROSITE" id="PS50174">
    <property type="entry name" value="G_PATCH"/>
    <property type="match status" value="1"/>
</dbReference>
<sequence length="471" mass="51728">MGLSGRKQKQKIQNDPRNLSWADDASRFGSSYLSKFGWDSSRGLGATGEGMTSHIKVSQKLDMMGIGAAHQKDPNGIAWKQNRDFENLLKRLNAASGTTETTTLDIEMKEEFVAQTMTQVKDEVEEDEKAMEKRVKKEKKRKEKGEKKEKKKDKKRKHEGEEEECSEKKKRRKANEEPSEKSKEMPTPAPTPAPTKQAAPPRHRAHRARAIAAKSISHKSSIHISEILGVAPSASTSESTSALASGSSTPAEQGKLTVISELEKLTTSTKSVADYFKEKLQLKSLKASSAISTPADSSESSTPTVGLGLSRKTSDWEEERPAAGGLGFGAGGPGFGGGGLGFSKVRLEVKEECNLVEEATMMMGLSKFSSLTSSKFLTSETMNFDAEIATPGVSELKIEEVVDSSSGEGQESREERKKRRKAEKERKKAEVGGKEKGKEKKGKKEEDSVEKRERKEKKERGKEKAKKSEEV</sequence>
<protein>
    <recommendedName>
        <fullName evidence="6">PinX1-related protein 1</fullName>
    </recommendedName>
</protein>
<evidence type="ECO:0000256" key="6">
    <source>
        <dbReference type="ARBA" id="ARBA00041961"/>
    </source>
</evidence>
<dbReference type="OrthoDB" id="29523at2759"/>
<accession>A0A4Y7TTX6</accession>
<feature type="compositionally biased region" description="Basic and acidic residues" evidence="7">
    <location>
        <begin position="174"/>
        <end position="184"/>
    </location>
</feature>
<keyword evidence="4" id="KW-0539">Nucleus</keyword>
<dbReference type="STRING" id="71717.A0A4Y7TTX6"/>